<comment type="caution">
    <text evidence="2">The sequence shown here is derived from an EMBL/GenBank/DDBJ whole genome shotgun (WGS) entry which is preliminary data.</text>
</comment>
<name>A0AAD7GN87_MYCRO</name>
<organism evidence="2 3">
    <name type="scientific">Mycena rosella</name>
    <name type="common">Pink bonnet</name>
    <name type="synonym">Agaricus rosellus</name>
    <dbReference type="NCBI Taxonomy" id="1033263"/>
    <lineage>
        <taxon>Eukaryota</taxon>
        <taxon>Fungi</taxon>
        <taxon>Dikarya</taxon>
        <taxon>Basidiomycota</taxon>
        <taxon>Agaricomycotina</taxon>
        <taxon>Agaricomycetes</taxon>
        <taxon>Agaricomycetidae</taxon>
        <taxon>Agaricales</taxon>
        <taxon>Marasmiineae</taxon>
        <taxon>Mycenaceae</taxon>
        <taxon>Mycena</taxon>
    </lineage>
</organism>
<reference evidence="2" key="1">
    <citation type="submission" date="2023-03" db="EMBL/GenBank/DDBJ databases">
        <title>Massive genome expansion in bonnet fungi (Mycena s.s.) driven by repeated elements and novel gene families across ecological guilds.</title>
        <authorList>
            <consortium name="Lawrence Berkeley National Laboratory"/>
            <person name="Harder C.B."/>
            <person name="Miyauchi S."/>
            <person name="Viragh M."/>
            <person name="Kuo A."/>
            <person name="Thoen E."/>
            <person name="Andreopoulos B."/>
            <person name="Lu D."/>
            <person name="Skrede I."/>
            <person name="Drula E."/>
            <person name="Henrissat B."/>
            <person name="Morin E."/>
            <person name="Kohler A."/>
            <person name="Barry K."/>
            <person name="LaButti K."/>
            <person name="Morin E."/>
            <person name="Salamov A."/>
            <person name="Lipzen A."/>
            <person name="Mereny Z."/>
            <person name="Hegedus B."/>
            <person name="Baldrian P."/>
            <person name="Stursova M."/>
            <person name="Weitz H."/>
            <person name="Taylor A."/>
            <person name="Grigoriev I.V."/>
            <person name="Nagy L.G."/>
            <person name="Martin F."/>
            <person name="Kauserud H."/>
        </authorList>
    </citation>
    <scope>NUCLEOTIDE SEQUENCE</scope>
    <source>
        <strain evidence="2">CBHHK067</strain>
    </source>
</reference>
<feature type="coiled-coil region" evidence="1">
    <location>
        <begin position="75"/>
        <end position="141"/>
    </location>
</feature>
<protein>
    <submittedName>
        <fullName evidence="2">Uncharacterized protein</fullName>
    </submittedName>
</protein>
<evidence type="ECO:0000256" key="1">
    <source>
        <dbReference type="SAM" id="Coils"/>
    </source>
</evidence>
<gene>
    <name evidence="2" type="ORF">B0H17DRAFT_1129485</name>
</gene>
<dbReference type="EMBL" id="JARKIE010000024">
    <property type="protein sequence ID" value="KAJ7698934.1"/>
    <property type="molecule type" value="Genomic_DNA"/>
</dbReference>
<keyword evidence="1" id="KW-0175">Coiled coil</keyword>
<sequence length="161" mass="17584">MSIRGRQDAAGALSVHKTKAELLRGSDIDWANATTADTQKHLYAKGFVNVPEIADAAASVFVVDACRVVGTLLELRRVDGLIDRLADEVEGLKRAMEDAAAHTAVEADGEAHMQMAAEVLMRTLEEQRGELETLMERLGEGITGLTERATPARLPRQHLRR</sequence>
<keyword evidence="3" id="KW-1185">Reference proteome</keyword>
<dbReference type="Proteomes" id="UP001221757">
    <property type="component" value="Unassembled WGS sequence"/>
</dbReference>
<evidence type="ECO:0000313" key="2">
    <source>
        <dbReference type="EMBL" id="KAJ7698934.1"/>
    </source>
</evidence>
<dbReference type="AlphaFoldDB" id="A0AAD7GN87"/>
<accession>A0AAD7GN87</accession>
<proteinExistence type="predicted"/>
<evidence type="ECO:0000313" key="3">
    <source>
        <dbReference type="Proteomes" id="UP001221757"/>
    </source>
</evidence>